<dbReference type="Proteomes" id="UP000717585">
    <property type="component" value="Unassembled WGS sequence"/>
</dbReference>
<evidence type="ECO:0000313" key="3">
    <source>
        <dbReference type="Proteomes" id="UP000717585"/>
    </source>
</evidence>
<protein>
    <submittedName>
        <fullName evidence="2">Uncharacterized protein</fullName>
    </submittedName>
</protein>
<sequence length="136" mass="14849">MSHNSLDEEPYPPALSVVSSFVQEISEQLQPIISDAIAEKRITPQRAYTLLNPIFASNAYLGNKSLTNFLFPLISNVIQSQTVFAELGLTPEEIETLRTAPSPPPMPSPSPSPVPSPVDSSIEDLVEYAKARLRGE</sequence>
<dbReference type="AlphaFoldDB" id="A0A8J6E873"/>
<organism evidence="2 3">
    <name type="scientific">Carpediemonas membranifera</name>
    <dbReference type="NCBI Taxonomy" id="201153"/>
    <lineage>
        <taxon>Eukaryota</taxon>
        <taxon>Metamonada</taxon>
        <taxon>Carpediemonas-like organisms</taxon>
        <taxon>Carpediemonas</taxon>
    </lineage>
</organism>
<feature type="region of interest" description="Disordered" evidence="1">
    <location>
        <begin position="97"/>
        <end position="120"/>
    </location>
</feature>
<keyword evidence="3" id="KW-1185">Reference proteome</keyword>
<proteinExistence type="predicted"/>
<dbReference type="EMBL" id="JAHDYR010000053">
    <property type="protein sequence ID" value="KAG9391510.1"/>
    <property type="molecule type" value="Genomic_DNA"/>
</dbReference>
<evidence type="ECO:0000256" key="1">
    <source>
        <dbReference type="SAM" id="MobiDB-lite"/>
    </source>
</evidence>
<reference evidence="2" key="1">
    <citation type="submission" date="2021-05" db="EMBL/GenBank/DDBJ databases">
        <title>A free-living protist that lacks canonical eukaryotic 1 DNA replication and segregation systems.</title>
        <authorList>
            <person name="Salas-Leiva D.E."/>
            <person name="Tromer E.C."/>
            <person name="Curtis B.A."/>
            <person name="Jerlstrom-Hultqvist J."/>
            <person name="Kolisko M."/>
            <person name="Yi Z."/>
            <person name="Salas-Leiva J.S."/>
            <person name="Gallot-Lavallee L."/>
            <person name="Kops G.J.P.L."/>
            <person name="Archibald J.M."/>
            <person name="Simpson A.G.B."/>
            <person name="Roger A.J."/>
        </authorList>
    </citation>
    <scope>NUCLEOTIDE SEQUENCE</scope>
    <source>
        <strain evidence="2">BICM</strain>
    </source>
</reference>
<name>A0A8J6E873_9EUKA</name>
<feature type="compositionally biased region" description="Pro residues" evidence="1">
    <location>
        <begin position="101"/>
        <end position="116"/>
    </location>
</feature>
<evidence type="ECO:0000313" key="2">
    <source>
        <dbReference type="EMBL" id="KAG9391510.1"/>
    </source>
</evidence>
<accession>A0A8J6E873</accession>
<comment type="caution">
    <text evidence="2">The sequence shown here is derived from an EMBL/GenBank/DDBJ whole genome shotgun (WGS) entry which is preliminary data.</text>
</comment>
<gene>
    <name evidence="2" type="ORF">J8273_6272</name>
</gene>